<evidence type="ECO:0000256" key="4">
    <source>
        <dbReference type="ARBA" id="ARBA00023315"/>
    </source>
</evidence>
<accession>A0ABU0YV00</accession>
<dbReference type="PANTHER" id="PTHR11104">
    <property type="entry name" value="AMINOGLYCOSIDE N3-ACETYLTRANSFERASE"/>
    <property type="match status" value="1"/>
</dbReference>
<comment type="catalytic activity">
    <reaction evidence="5">
        <text>a 2-deoxystreptamine antibiotic + acetyl-CoA = an N(3)-acetyl-2-deoxystreptamine antibiotic + CoA + H(+)</text>
        <dbReference type="Rhea" id="RHEA:12665"/>
        <dbReference type="ChEBI" id="CHEBI:15378"/>
        <dbReference type="ChEBI" id="CHEBI:57287"/>
        <dbReference type="ChEBI" id="CHEBI:57288"/>
        <dbReference type="ChEBI" id="CHEBI:57921"/>
        <dbReference type="ChEBI" id="CHEBI:77452"/>
        <dbReference type="EC" id="2.3.1.81"/>
    </reaction>
</comment>
<proteinExistence type="inferred from homology"/>
<keyword evidence="7" id="KW-1185">Reference proteome</keyword>
<evidence type="ECO:0000256" key="1">
    <source>
        <dbReference type="ARBA" id="ARBA00006383"/>
    </source>
</evidence>
<organism evidence="6 7">
    <name type="scientific">Dongia sedimenti</name>
    <dbReference type="NCBI Taxonomy" id="3064282"/>
    <lineage>
        <taxon>Bacteria</taxon>
        <taxon>Pseudomonadati</taxon>
        <taxon>Pseudomonadota</taxon>
        <taxon>Alphaproteobacteria</taxon>
        <taxon>Rhodospirillales</taxon>
        <taxon>Dongiaceae</taxon>
        <taxon>Dongia</taxon>
    </lineage>
</organism>
<keyword evidence="5" id="KW-0046">Antibiotic resistance</keyword>
<dbReference type="Proteomes" id="UP001230156">
    <property type="component" value="Unassembled WGS sequence"/>
</dbReference>
<sequence length="268" mass="28785">MQHPAFITTAQLTADLARLGVAPGDLVMVHAACNRVGPVLGGPDAIIAALREAMGAAGTLMAYLDWEADWENLVDAQGRTLPEWRPHVLPFDPARTRAARQNGVLPEFLRTTPGALRSGNPGASVTALGAKAEWLTADHPLDYGYGPGTPLARLVEARGKVLMLGAPRDTMTLLHHAEHLAMLPDKRIIRVEVPFATPTGTAWRWIEEFDTSHPCVAGLPEDFIDRIVTDYLATGAGRQGRVGLAQSVLVEAADILPFAVAWMERVAG</sequence>
<evidence type="ECO:0000313" key="7">
    <source>
        <dbReference type="Proteomes" id="UP001230156"/>
    </source>
</evidence>
<name>A0ABU0YV00_9PROT</name>
<dbReference type="Pfam" id="PF02522">
    <property type="entry name" value="Antibiotic_NAT"/>
    <property type="match status" value="1"/>
</dbReference>
<comment type="similarity">
    <text evidence="1 5">Belongs to the antibiotic N-acetyltransferase family.</text>
</comment>
<dbReference type="NCBIfam" id="NF033082">
    <property type="entry name" value="AAC_3"/>
    <property type="match status" value="1"/>
</dbReference>
<dbReference type="InterPro" id="IPR003679">
    <property type="entry name" value="Amioglycoside_AcTrfase"/>
</dbReference>
<gene>
    <name evidence="6" type="primary">aac(3)</name>
    <name evidence="6" type="ORF">Q8A70_27945</name>
</gene>
<keyword evidence="4 5" id="KW-0012">Acyltransferase</keyword>
<reference evidence="7" key="1">
    <citation type="submission" date="2023-08" db="EMBL/GenBank/DDBJ databases">
        <title>Rhodospirillaceae gen. nov., a novel taxon isolated from the Yangtze River Yuezi River estuary sludge.</title>
        <authorList>
            <person name="Ruan L."/>
        </authorList>
    </citation>
    <scope>NUCLEOTIDE SEQUENCE [LARGE SCALE GENOMIC DNA]</scope>
    <source>
        <strain evidence="7">R-7</strain>
    </source>
</reference>
<comment type="caution">
    <text evidence="6">The sequence shown here is derived from an EMBL/GenBank/DDBJ whole genome shotgun (WGS) entry which is preliminary data.</text>
</comment>
<evidence type="ECO:0000313" key="6">
    <source>
        <dbReference type="EMBL" id="MDQ7251551.1"/>
    </source>
</evidence>
<protein>
    <recommendedName>
        <fullName evidence="2 5">Aminoglycoside N(3)-acetyltransferase</fullName>
        <ecNumber evidence="5">2.3.1.-</ecNumber>
    </recommendedName>
</protein>
<dbReference type="EMBL" id="JAUYVI010000013">
    <property type="protein sequence ID" value="MDQ7251551.1"/>
    <property type="molecule type" value="Genomic_DNA"/>
</dbReference>
<dbReference type="EC" id="2.3.1.-" evidence="5"/>
<evidence type="ECO:0000256" key="3">
    <source>
        <dbReference type="ARBA" id="ARBA00022679"/>
    </source>
</evidence>
<dbReference type="PANTHER" id="PTHR11104:SF0">
    <property type="entry name" value="SPBETA PROPHAGE-DERIVED AMINOGLYCOSIDE N(3')-ACETYLTRANSFERASE-LIKE PROTEIN YOKD"/>
    <property type="match status" value="1"/>
</dbReference>
<keyword evidence="3 5" id="KW-0808">Transferase</keyword>
<dbReference type="SUPFAM" id="SSF110710">
    <property type="entry name" value="TTHA0583/YokD-like"/>
    <property type="match status" value="1"/>
</dbReference>
<evidence type="ECO:0000256" key="5">
    <source>
        <dbReference type="RuleBase" id="RU365031"/>
    </source>
</evidence>
<dbReference type="RefSeq" id="WP_379962027.1">
    <property type="nucleotide sequence ID" value="NZ_JAUYVI010000013.1"/>
</dbReference>
<dbReference type="InterPro" id="IPR028345">
    <property type="entry name" value="Antibiotic_NAT-like"/>
</dbReference>
<evidence type="ECO:0000256" key="2">
    <source>
        <dbReference type="ARBA" id="ARBA00012882"/>
    </source>
</evidence>